<feature type="transmembrane region" description="Helical" evidence="7">
    <location>
        <begin position="104"/>
        <end position="125"/>
    </location>
</feature>
<dbReference type="Pfam" id="PF00892">
    <property type="entry name" value="EamA"/>
    <property type="match status" value="2"/>
</dbReference>
<evidence type="ECO:0000256" key="7">
    <source>
        <dbReference type="SAM" id="Phobius"/>
    </source>
</evidence>
<feature type="transmembrane region" description="Helical" evidence="7">
    <location>
        <begin position="132"/>
        <end position="150"/>
    </location>
</feature>
<comment type="subcellular location">
    <subcellularLocation>
        <location evidence="1">Cell membrane</location>
        <topology evidence="1">Multi-pass membrane protein</topology>
    </subcellularLocation>
</comment>
<sequence length="302" mass="33895">MTDSSRSRRRGLIYGLLGPFLWGINGVVTQYLLNRVGVDANWLLSARLFFAGAVLFIYVYWHDRKNLLRLLKDRNIRWQLLIFIIFGDFLSQYTYVMAISTSNAAMATILTSLNPIFVIIFYIFLNKKFANRLDVISVIIAVFGTFLLVTHGSLDHLEMSTIGLFWGLFAAVAYAFGTIYPIKLVSEYGPLPVTAVSLLVSGIAFNFYRPFFVSLPSMSTIDWILLIVFTIISTAFGTAMWFLSLDLAGPTTMSLLSAVEPLTAMILSVLILQVSMQWIDYLGAFLIITMIVLQSLKGSRIS</sequence>
<evidence type="ECO:0000256" key="5">
    <source>
        <dbReference type="ARBA" id="ARBA00022989"/>
    </source>
</evidence>
<dbReference type="EMBL" id="CP029684">
    <property type="protein sequence ID" value="QAS70076.1"/>
    <property type="molecule type" value="Genomic_DNA"/>
</dbReference>
<feature type="transmembrane region" description="Helical" evidence="7">
    <location>
        <begin position="40"/>
        <end position="60"/>
    </location>
</feature>
<keyword evidence="4 7" id="KW-0812">Transmembrane</keyword>
<evidence type="ECO:0000313" key="12">
    <source>
        <dbReference type="Proteomes" id="UP001167919"/>
    </source>
</evidence>
<feature type="domain" description="EamA" evidence="8">
    <location>
        <begin position="162"/>
        <end position="293"/>
    </location>
</feature>
<reference evidence="10 11" key="1">
    <citation type="journal article" date="2019" name="Syst. Appl. Microbiol.">
        <title>Oenococcus sicerae sp. nov., isolated from French cider.</title>
        <authorList>
            <person name="Cousin F.J."/>
            <person name="Le Guellec R."/>
            <person name="Chagnot C."/>
            <person name="Goux D."/>
            <person name="Dalmasso M."/>
            <person name="Laplace J.M."/>
            <person name="Cretenet M."/>
        </authorList>
    </citation>
    <scope>NUCLEOTIDE SEQUENCE [LARGE SCALE GENOMIC DNA]</scope>
    <source>
        <strain evidence="10 11">UCMA 15228</strain>
    </source>
</reference>
<feature type="transmembrane region" description="Helical" evidence="7">
    <location>
        <begin position="220"/>
        <end position="243"/>
    </location>
</feature>
<evidence type="ECO:0000313" key="10">
    <source>
        <dbReference type="EMBL" id="QAS70076.1"/>
    </source>
</evidence>
<evidence type="ECO:0000256" key="3">
    <source>
        <dbReference type="ARBA" id="ARBA00022475"/>
    </source>
</evidence>
<dbReference type="SUPFAM" id="SSF103481">
    <property type="entry name" value="Multidrug resistance efflux transporter EmrE"/>
    <property type="match status" value="2"/>
</dbReference>
<evidence type="ECO:0000256" key="2">
    <source>
        <dbReference type="ARBA" id="ARBA00007362"/>
    </source>
</evidence>
<proteinExistence type="inferred from homology"/>
<evidence type="ECO:0000259" key="8">
    <source>
        <dbReference type="Pfam" id="PF00892"/>
    </source>
</evidence>
<keyword evidence="6 7" id="KW-0472">Membrane</keyword>
<feature type="transmembrane region" description="Helical" evidence="7">
    <location>
        <begin position="12"/>
        <end position="34"/>
    </location>
</feature>
<reference evidence="10" key="3">
    <citation type="submission" date="2020-01" db="EMBL/GenBank/DDBJ databases">
        <authorList>
            <person name="Cousin F.J."/>
            <person name="Le Guellec R."/>
            <person name="Cretenet M."/>
        </authorList>
    </citation>
    <scope>NUCLEOTIDE SEQUENCE</scope>
    <source>
        <strain evidence="10">UCMA 15228</strain>
    </source>
</reference>
<organism evidence="9 12">
    <name type="scientific">Oenococcus sicerae</name>
    <dbReference type="NCBI Taxonomy" id="2203724"/>
    <lineage>
        <taxon>Bacteria</taxon>
        <taxon>Bacillati</taxon>
        <taxon>Bacillota</taxon>
        <taxon>Bacilli</taxon>
        <taxon>Lactobacillales</taxon>
        <taxon>Lactobacillaceae</taxon>
        <taxon>Oenococcus</taxon>
    </lineage>
</organism>
<feature type="transmembrane region" description="Helical" evidence="7">
    <location>
        <begin position="189"/>
        <end position="208"/>
    </location>
</feature>
<evidence type="ECO:0000256" key="4">
    <source>
        <dbReference type="ARBA" id="ARBA00022692"/>
    </source>
</evidence>
<dbReference type="EMBL" id="SDWY01000005">
    <property type="protein sequence ID" value="MDN6901043.1"/>
    <property type="molecule type" value="Genomic_DNA"/>
</dbReference>
<feature type="transmembrane region" description="Helical" evidence="7">
    <location>
        <begin position="162"/>
        <end position="182"/>
    </location>
</feature>
<keyword evidence="11" id="KW-1185">Reference proteome</keyword>
<feature type="domain" description="EamA" evidence="8">
    <location>
        <begin position="10"/>
        <end position="149"/>
    </location>
</feature>
<dbReference type="Proteomes" id="UP000286907">
    <property type="component" value="Chromosome"/>
</dbReference>
<evidence type="ECO:0000256" key="6">
    <source>
        <dbReference type="ARBA" id="ARBA00023136"/>
    </source>
</evidence>
<dbReference type="PANTHER" id="PTHR42920">
    <property type="entry name" value="OS03G0707200 PROTEIN-RELATED"/>
    <property type="match status" value="1"/>
</dbReference>
<evidence type="ECO:0000313" key="11">
    <source>
        <dbReference type="Proteomes" id="UP000286907"/>
    </source>
</evidence>
<reference evidence="9" key="2">
    <citation type="submission" date="2019-01" db="EMBL/GenBank/DDBJ databases">
        <title>Oenococcus sicerae UCMA17102.</title>
        <authorList>
            <person name="Cousin F.J."/>
            <person name="Le Guellec R."/>
            <person name="Cretenet M."/>
        </authorList>
    </citation>
    <scope>NUCLEOTIDE SEQUENCE</scope>
    <source>
        <strain evidence="9">UCMA17102</strain>
    </source>
</reference>
<name>A0AAJ1VMW9_9LACO</name>
<feature type="transmembrane region" description="Helical" evidence="7">
    <location>
        <begin position="80"/>
        <end position="98"/>
    </location>
</feature>
<dbReference type="InterPro" id="IPR000620">
    <property type="entry name" value="EamA_dom"/>
</dbReference>
<accession>A0AAJ1VMW9</accession>
<feature type="transmembrane region" description="Helical" evidence="7">
    <location>
        <begin position="278"/>
        <end position="296"/>
    </location>
</feature>
<keyword evidence="3" id="KW-1003">Cell membrane</keyword>
<comment type="similarity">
    <text evidence="2">Belongs to the EamA transporter family.</text>
</comment>
<dbReference type="InterPro" id="IPR037185">
    <property type="entry name" value="EmrE-like"/>
</dbReference>
<evidence type="ECO:0000313" key="9">
    <source>
        <dbReference type="EMBL" id="MDN6901043.1"/>
    </source>
</evidence>
<feature type="transmembrane region" description="Helical" evidence="7">
    <location>
        <begin position="255"/>
        <end position="272"/>
    </location>
</feature>
<evidence type="ECO:0000256" key="1">
    <source>
        <dbReference type="ARBA" id="ARBA00004651"/>
    </source>
</evidence>
<dbReference type="GO" id="GO:0005886">
    <property type="term" value="C:plasma membrane"/>
    <property type="evidence" value="ECO:0007669"/>
    <property type="project" value="UniProtKB-SubCell"/>
</dbReference>
<protein>
    <submittedName>
        <fullName evidence="9">EamA family transporter</fullName>
    </submittedName>
</protein>
<gene>
    <name evidence="10" type="ORF">DLJ48_05810</name>
    <name evidence="9" type="ORF">EVC35_08595</name>
</gene>
<dbReference type="PANTHER" id="PTHR42920:SF5">
    <property type="entry name" value="EAMA DOMAIN-CONTAINING PROTEIN"/>
    <property type="match status" value="1"/>
</dbReference>
<dbReference type="Proteomes" id="UP001167919">
    <property type="component" value="Unassembled WGS sequence"/>
</dbReference>
<dbReference type="InterPro" id="IPR051258">
    <property type="entry name" value="Diverse_Substrate_Transporter"/>
</dbReference>
<dbReference type="AlphaFoldDB" id="A0AAJ1VMW9"/>
<keyword evidence="5 7" id="KW-1133">Transmembrane helix</keyword>